<evidence type="ECO:0000256" key="4">
    <source>
        <dbReference type="ARBA" id="ARBA00023136"/>
    </source>
</evidence>
<feature type="transmembrane region" description="Helical" evidence="5">
    <location>
        <begin position="286"/>
        <end position="308"/>
    </location>
</feature>
<dbReference type="PANTHER" id="PTHR23514:SF16">
    <property type="entry name" value="TRANSPORTER, PUTATIVE (AFU_ORTHOLOGUE AFUA_2G17270)-RELATED"/>
    <property type="match status" value="1"/>
</dbReference>
<dbReference type="GO" id="GO:0022857">
    <property type="term" value="F:transmembrane transporter activity"/>
    <property type="evidence" value="ECO:0007669"/>
    <property type="project" value="InterPro"/>
</dbReference>
<feature type="transmembrane region" description="Helical" evidence="5">
    <location>
        <begin position="320"/>
        <end position="339"/>
    </location>
</feature>
<keyword evidence="8" id="KW-1185">Reference proteome</keyword>
<keyword evidence="3 5" id="KW-1133">Transmembrane helix</keyword>
<dbReference type="FunFam" id="1.20.1250.20:FF:000286">
    <property type="entry name" value="MFS efflux transporter"/>
    <property type="match status" value="1"/>
</dbReference>
<sequence length="430" mass="46667">MASEVGAPTRTSPNEDIELQLGIGQTEEHRTKQHPEVSNETSAITPLALTPTASNDGNIGALIPYILRGYFITTAWMAIPYGVAFFGWLLAAVFGGYVRSVLGSGGYIAAGASFQVFAQLLRFWKPPFGVFAASFVFIALGQAFQDTQANTYVATINQAHRWLGLTHGCYAIGLLVGPLVAAAIASNFNGQWATFYYVPAGIGAFNLALTVYVFRDEMSFFQRHHGTQAQQHGDLRRSTVARRELAATLKLKSVWLISLFYFVHLGAGITAGGWVVEYLHVVRGGALSQVGYISSGFYGGNALGRFVLAEPTFRFGEKRMLLIYALLSVALQIVFWRVSNIVVDAVVTSIIGFCWGLCFLLVYRKLISTELQSSGLAMVFVMAQAGGAMFPAVTGIISAEAGVDTLQPILVRLLAMMAISWFFVPDPKKV</sequence>
<dbReference type="InterPro" id="IPR011701">
    <property type="entry name" value="MFS"/>
</dbReference>
<dbReference type="SUPFAM" id="SSF103473">
    <property type="entry name" value="MFS general substrate transporter"/>
    <property type="match status" value="1"/>
</dbReference>
<feature type="transmembrane region" description="Helical" evidence="5">
    <location>
        <begin position="165"/>
        <end position="188"/>
    </location>
</feature>
<feature type="transmembrane region" description="Helical" evidence="5">
    <location>
        <begin position="194"/>
        <end position="214"/>
    </location>
</feature>
<feature type="transmembrane region" description="Helical" evidence="5">
    <location>
        <begin position="405"/>
        <end position="424"/>
    </location>
</feature>
<feature type="transmembrane region" description="Helical" evidence="5">
    <location>
        <begin position="375"/>
        <end position="399"/>
    </location>
</feature>
<dbReference type="PANTHER" id="PTHR23514">
    <property type="entry name" value="BYPASS OF STOP CODON PROTEIN 6"/>
    <property type="match status" value="1"/>
</dbReference>
<evidence type="ECO:0000313" key="7">
    <source>
        <dbReference type="EMBL" id="KAK3047220.1"/>
    </source>
</evidence>
<keyword evidence="2 5" id="KW-0812">Transmembrane</keyword>
<dbReference type="GO" id="GO:0016020">
    <property type="term" value="C:membrane"/>
    <property type="evidence" value="ECO:0007669"/>
    <property type="project" value="UniProtKB-SubCell"/>
</dbReference>
<dbReference type="InterPro" id="IPR020846">
    <property type="entry name" value="MFS_dom"/>
</dbReference>
<evidence type="ECO:0000256" key="3">
    <source>
        <dbReference type="ARBA" id="ARBA00022989"/>
    </source>
</evidence>
<feature type="transmembrane region" description="Helical" evidence="5">
    <location>
        <begin position="253"/>
        <end position="274"/>
    </location>
</feature>
<dbReference type="Proteomes" id="UP001271007">
    <property type="component" value="Unassembled WGS sequence"/>
</dbReference>
<dbReference type="PROSITE" id="PS50850">
    <property type="entry name" value="MFS"/>
    <property type="match status" value="1"/>
</dbReference>
<evidence type="ECO:0000256" key="2">
    <source>
        <dbReference type="ARBA" id="ARBA00022692"/>
    </source>
</evidence>
<comment type="subcellular location">
    <subcellularLocation>
        <location evidence="1">Membrane</location>
        <topology evidence="1">Multi-pass membrane protein</topology>
    </subcellularLocation>
</comment>
<dbReference type="InterPro" id="IPR051788">
    <property type="entry name" value="MFS_Transporter"/>
</dbReference>
<proteinExistence type="predicted"/>
<evidence type="ECO:0000256" key="1">
    <source>
        <dbReference type="ARBA" id="ARBA00004141"/>
    </source>
</evidence>
<accession>A0AAJ0GAE9</accession>
<dbReference type="EMBL" id="JAWDJX010000065">
    <property type="protein sequence ID" value="KAK3047220.1"/>
    <property type="molecule type" value="Genomic_DNA"/>
</dbReference>
<evidence type="ECO:0000256" key="5">
    <source>
        <dbReference type="SAM" id="Phobius"/>
    </source>
</evidence>
<dbReference type="AlphaFoldDB" id="A0AAJ0GAE9"/>
<feature type="domain" description="Major facilitator superfamily (MFS) profile" evidence="6">
    <location>
        <begin position="41"/>
        <end position="428"/>
    </location>
</feature>
<organism evidence="7 8">
    <name type="scientific">Extremus antarcticus</name>
    <dbReference type="NCBI Taxonomy" id="702011"/>
    <lineage>
        <taxon>Eukaryota</taxon>
        <taxon>Fungi</taxon>
        <taxon>Dikarya</taxon>
        <taxon>Ascomycota</taxon>
        <taxon>Pezizomycotina</taxon>
        <taxon>Dothideomycetes</taxon>
        <taxon>Dothideomycetidae</taxon>
        <taxon>Mycosphaerellales</taxon>
        <taxon>Extremaceae</taxon>
        <taxon>Extremus</taxon>
    </lineage>
</organism>
<feature type="transmembrane region" description="Helical" evidence="5">
    <location>
        <begin position="345"/>
        <end position="363"/>
    </location>
</feature>
<protein>
    <recommendedName>
        <fullName evidence="6">Major facilitator superfamily (MFS) profile domain-containing protein</fullName>
    </recommendedName>
</protein>
<evidence type="ECO:0000259" key="6">
    <source>
        <dbReference type="PROSITE" id="PS50850"/>
    </source>
</evidence>
<dbReference type="Pfam" id="PF07690">
    <property type="entry name" value="MFS_1"/>
    <property type="match status" value="1"/>
</dbReference>
<comment type="caution">
    <text evidence="7">The sequence shown here is derived from an EMBL/GenBank/DDBJ whole genome shotgun (WGS) entry which is preliminary data.</text>
</comment>
<dbReference type="Gene3D" id="1.20.1250.20">
    <property type="entry name" value="MFS general substrate transporter like domains"/>
    <property type="match status" value="2"/>
</dbReference>
<feature type="transmembrane region" description="Helical" evidence="5">
    <location>
        <begin position="127"/>
        <end position="144"/>
    </location>
</feature>
<dbReference type="InterPro" id="IPR036259">
    <property type="entry name" value="MFS_trans_sf"/>
</dbReference>
<evidence type="ECO:0000313" key="8">
    <source>
        <dbReference type="Proteomes" id="UP001271007"/>
    </source>
</evidence>
<reference evidence="7" key="1">
    <citation type="submission" date="2023-04" db="EMBL/GenBank/DDBJ databases">
        <title>Black Yeasts Isolated from many extreme environments.</title>
        <authorList>
            <person name="Coleine C."/>
            <person name="Stajich J.E."/>
            <person name="Selbmann L."/>
        </authorList>
    </citation>
    <scope>NUCLEOTIDE SEQUENCE</scope>
    <source>
        <strain evidence="7">CCFEE 5312</strain>
    </source>
</reference>
<feature type="transmembrane region" description="Helical" evidence="5">
    <location>
        <begin position="70"/>
        <end position="94"/>
    </location>
</feature>
<gene>
    <name evidence="7" type="ORF">LTR09_011320</name>
</gene>
<name>A0AAJ0GAE9_9PEZI</name>
<keyword evidence="4 5" id="KW-0472">Membrane</keyword>
<feature type="transmembrane region" description="Helical" evidence="5">
    <location>
        <begin position="101"/>
        <end position="121"/>
    </location>
</feature>